<proteinExistence type="predicted"/>
<gene>
    <name evidence="1" type="ORF">Me_995_000578</name>
</gene>
<reference evidence="1" key="1">
    <citation type="submission" date="2022-12" db="EMBL/GenBank/DDBJ databases">
        <authorList>
            <consortium name="Asia Pacific Centre for Animal Health"/>
            <person name="Klose S.M."/>
            <person name="Legione A.R."/>
            <person name="Monotti I."/>
            <person name="Bushell R."/>
            <person name="Marenda M.S."/>
            <person name="Sugiyama T."/>
            <person name="Browning G.F."/>
            <person name="Vaz P.K."/>
        </authorList>
    </citation>
    <scope>NUCLEOTIDE SEQUENCE</scope>
    <source>
        <strain evidence="1">Felid995</strain>
    </source>
</reference>
<name>A0ACD4PIU1_9BACT</name>
<organism evidence="1 2">
    <name type="scientific">Mycoplasmopsis edwardii</name>
    <dbReference type="NCBI Taxonomy" id="53558"/>
    <lineage>
        <taxon>Bacteria</taxon>
        <taxon>Bacillati</taxon>
        <taxon>Mycoplasmatota</taxon>
        <taxon>Mycoplasmoidales</taxon>
        <taxon>Metamycoplasmataceae</taxon>
        <taxon>Mycoplasmopsis</taxon>
    </lineage>
</organism>
<evidence type="ECO:0000313" key="2">
    <source>
        <dbReference type="Proteomes" id="UP001213039"/>
    </source>
</evidence>
<accession>A0ACD4PIU1</accession>
<dbReference type="EMBL" id="CP114370">
    <property type="protein sequence ID" value="WBP83948.1"/>
    <property type="molecule type" value="Genomic_DNA"/>
</dbReference>
<evidence type="ECO:0000313" key="1">
    <source>
        <dbReference type="EMBL" id="WBP83948.1"/>
    </source>
</evidence>
<sequence length="154" mass="17531">MEEKYSNLFVSTTDTVVGIGGKVSNQTLKEIYEIKKRPLDKKIIILVSSYEQLKQFKEWTSEAEEIAKKYWPGNVSIIINNQGFRMPNQKGLLDLIDKLGPIYMSSANISGQPVIDIEKASETFPEIKQVFNFGKPSGKPSKIYNLDKNEIIER</sequence>
<protein>
    <submittedName>
        <fullName evidence="1">Sua5/YciO/YrdC/YwlC family protein</fullName>
    </submittedName>
</protein>
<dbReference type="Proteomes" id="UP001213039">
    <property type="component" value="Chromosome"/>
</dbReference>
<keyword evidence="2" id="KW-1185">Reference proteome</keyword>